<protein>
    <submittedName>
        <fullName evidence="4">Integrase catalytic domain-containing protein</fullName>
    </submittedName>
</protein>
<dbReference type="STRING" id="174720.A0A0N5BU30"/>
<dbReference type="InterPro" id="IPR036397">
    <property type="entry name" value="RNaseH_sf"/>
</dbReference>
<dbReference type="PANTHER" id="PTHR37984:SF5">
    <property type="entry name" value="PROTEIN NYNRIN-LIKE"/>
    <property type="match status" value="1"/>
</dbReference>
<evidence type="ECO:0000259" key="2">
    <source>
        <dbReference type="PROSITE" id="PS50994"/>
    </source>
</evidence>
<dbReference type="WBParaSite" id="SPAL_0000935300.1">
    <property type="protein sequence ID" value="SPAL_0000935300.1"/>
    <property type="gene ID" value="SPAL_0000935300"/>
</dbReference>
<dbReference type="SUPFAM" id="SSF53098">
    <property type="entry name" value="Ribonuclease H-like"/>
    <property type="match status" value="1"/>
</dbReference>
<evidence type="ECO:0000313" key="4">
    <source>
        <dbReference type="WBParaSite" id="SPAL_0000935300.1"/>
    </source>
</evidence>
<keyword evidence="3" id="KW-1185">Reference proteome</keyword>
<dbReference type="InterPro" id="IPR050951">
    <property type="entry name" value="Retrovirus_Pol_polyprotein"/>
</dbReference>
<feature type="region of interest" description="Disordered" evidence="1">
    <location>
        <begin position="258"/>
        <end position="279"/>
    </location>
</feature>
<reference evidence="4" key="1">
    <citation type="submission" date="2017-02" db="UniProtKB">
        <authorList>
            <consortium name="WormBaseParasite"/>
        </authorList>
    </citation>
    <scope>IDENTIFICATION</scope>
</reference>
<dbReference type="InterPro" id="IPR001584">
    <property type="entry name" value="Integrase_cat-core"/>
</dbReference>
<sequence length="279" mass="32310">MSHLGYKKSIDLLRARLPGQNVEKKYLDYLRKCPICQVSNRRKKLHYKQETIFSSYPMEMISMDLIGKLNASQSGVQYIAVAVDNLTRFVWLKGLSTCTSTEIIDFLDDIISVFGICANIKTDDQTCFISIVLKHYYGTLKILVHSTIRGHLSWNSICERMIGSVNLCMRRMSDEYFNRYDELLPQIMYSLNNTKHPATNTSPHELMFGWSSLIPADLKRYHEQPLNKIVNYNQDKHFRMLAFEMAQKVSTNIKAGQTKDKLAKKVRDKINVNDKEPQP</sequence>
<dbReference type="GO" id="GO:0003676">
    <property type="term" value="F:nucleic acid binding"/>
    <property type="evidence" value="ECO:0007669"/>
    <property type="project" value="InterPro"/>
</dbReference>
<accession>A0A0N5BU30</accession>
<dbReference type="AlphaFoldDB" id="A0A0N5BU30"/>
<dbReference type="Gene3D" id="3.30.420.10">
    <property type="entry name" value="Ribonuclease H-like superfamily/Ribonuclease H"/>
    <property type="match status" value="1"/>
</dbReference>
<feature type="domain" description="Integrase catalytic" evidence="2">
    <location>
        <begin position="53"/>
        <end position="211"/>
    </location>
</feature>
<proteinExistence type="predicted"/>
<evidence type="ECO:0000256" key="1">
    <source>
        <dbReference type="SAM" id="MobiDB-lite"/>
    </source>
</evidence>
<organism evidence="3 4">
    <name type="scientific">Strongyloides papillosus</name>
    <name type="common">Intestinal threadworm</name>
    <dbReference type="NCBI Taxonomy" id="174720"/>
    <lineage>
        <taxon>Eukaryota</taxon>
        <taxon>Metazoa</taxon>
        <taxon>Ecdysozoa</taxon>
        <taxon>Nematoda</taxon>
        <taxon>Chromadorea</taxon>
        <taxon>Rhabditida</taxon>
        <taxon>Tylenchina</taxon>
        <taxon>Panagrolaimomorpha</taxon>
        <taxon>Strongyloidoidea</taxon>
        <taxon>Strongyloididae</taxon>
        <taxon>Strongyloides</taxon>
    </lineage>
</organism>
<evidence type="ECO:0000313" key="3">
    <source>
        <dbReference type="Proteomes" id="UP000046392"/>
    </source>
</evidence>
<dbReference type="PROSITE" id="PS50994">
    <property type="entry name" value="INTEGRASE"/>
    <property type="match status" value="1"/>
</dbReference>
<dbReference type="PANTHER" id="PTHR37984">
    <property type="entry name" value="PROTEIN CBG26694"/>
    <property type="match status" value="1"/>
</dbReference>
<name>A0A0N5BU30_STREA</name>
<dbReference type="InterPro" id="IPR012337">
    <property type="entry name" value="RNaseH-like_sf"/>
</dbReference>
<dbReference type="Proteomes" id="UP000046392">
    <property type="component" value="Unplaced"/>
</dbReference>
<dbReference type="GO" id="GO:0015074">
    <property type="term" value="P:DNA integration"/>
    <property type="evidence" value="ECO:0007669"/>
    <property type="project" value="InterPro"/>
</dbReference>